<protein>
    <submittedName>
        <fullName evidence="8">Uncharacterized protein</fullName>
    </submittedName>
</protein>
<evidence type="ECO:0000256" key="1">
    <source>
        <dbReference type="ARBA" id="ARBA00022741"/>
    </source>
</evidence>
<feature type="compositionally biased region" description="Acidic residues" evidence="4">
    <location>
        <begin position="1454"/>
        <end position="1470"/>
    </location>
</feature>
<evidence type="ECO:0000259" key="5">
    <source>
        <dbReference type="PROSITE" id="PS50848"/>
    </source>
</evidence>
<evidence type="ECO:0000256" key="3">
    <source>
        <dbReference type="ARBA" id="ARBA00022840"/>
    </source>
</evidence>
<feature type="domain" description="Helicase ATP-binding" evidence="6">
    <location>
        <begin position="938"/>
        <end position="1108"/>
    </location>
</feature>
<dbReference type="GO" id="GO:0005634">
    <property type="term" value="C:nucleus"/>
    <property type="evidence" value="ECO:0007669"/>
    <property type="project" value="TreeGrafter"/>
</dbReference>
<dbReference type="CDD" id="cd18793">
    <property type="entry name" value="SF2_C_SNF"/>
    <property type="match status" value="1"/>
</dbReference>
<dbReference type="InterPro" id="IPR002913">
    <property type="entry name" value="START_lipid-bd_dom"/>
</dbReference>
<feature type="compositionally biased region" description="Low complexity" evidence="4">
    <location>
        <begin position="39"/>
        <end position="49"/>
    </location>
</feature>
<evidence type="ECO:0000313" key="8">
    <source>
        <dbReference type="EMBL" id="SAM04118.1"/>
    </source>
</evidence>
<dbReference type="InterPro" id="IPR049730">
    <property type="entry name" value="SNF2/RAD54-like_C"/>
</dbReference>
<evidence type="ECO:0000256" key="4">
    <source>
        <dbReference type="SAM" id="MobiDB-lite"/>
    </source>
</evidence>
<dbReference type="InterPro" id="IPR027417">
    <property type="entry name" value="P-loop_NTPase"/>
</dbReference>
<sequence>MRRKETSNLPLASTSSIYLKSNHLQDRDSGYTEPESDLDTSTTTTTTLPPRGAYPFSDDEEPSTTLLQGSGPQTLSTHSWSSLQPSSTTTPALDSTSYHCYQADKAIDSIRQHTQEKGWKKVLKHKSGVIVYMLQRPGANDKLTIFKGESVIQGFTPQSVFYVIGMRKLWDDVFEDGNLIQNLNDTTSITYETYRANGSAKAYDLTLVEKIDCSNDGVIMFACTSVETARVAKQPGRTRNEVKLHGWILKLLPTTPPSTHVTFITEEIVRGWIPGLTKKSLARKPLVITSIDNYLQQKAQASNTSKKEPLSSKPINKFLSPLSAYTRRRPSIMTQPVASPPILTNPPPRHSSLRSQSATITTSRTSSLAKRITFADDVIIPPSQDNDDSVPASHESDRPEVLDTAGSKLYPPSRHRSARKESLVSYKRLLSSDIDEWKKVDEKEDVVMYSKAVQGSALPILRGDGFVEGSWTAEQVCSVVQCFGARTKWDDSFDSGEIVERFSQKEYLVSMRMKSLFPINGRDFCVLTQIDSDPRSETIHVVSTSVSDPLLPETEAYTRGRILIYGWTFQVVKNDDDGERQGVKITLITQMDLAGTTPLPFAIIRRLTLQLPTCVLHVKHYLANHMPPPYIRRVAGKVLWETYSPDTRDYKMAYIVKHAPSGRPHHNPLAWCTDIRIPWDAHVVTRPPQQQHVSIVQRQGGIRVYTQDDALEGTVIELDISPVIIETAPLETPLKHIDTPPLVSNGKKSNTKQHTWQTKLLHNVQLDSSPGLIVPSTRNNTIIVIGDHLSFNGPQLSFIFLVMLLSYYIESGLPRCRECCSGNTSKVIRLIARTDVDSVRRWVHLHENEDLTCLLSRLSAVYPNDWQPTVEHHVYVDNGGIYSAVDSAFWLRDKDHILVTTRNDVSKIPDIDLNAVHAKLRRGVELQPHQEQGIQAMIRMEQTIRGGILADEMGLGKTLQVLTTMIRQQPKLDTQAKTLIIVPSHGVAHQWTEEIRTKTNFGSLPYFIYQEETVFLMEQPCFKVVITTYDRVRSEYQRRHVRNQPSPLFDFKWNRVVLDECNKLRNIRTKLADAIIDLNSRYRWCLTGTPLQNDISELWPIFKFLRVDLPVHKRQDLTYVTRLLRKLMVRRKKEQLQPHLELKPKKEIRVELEFTPAERALYDYLETILYRQLKVGRSLPHLGADTLGSSLLYLRLKQVCGHHQLLLDRFPDLIPTSQTQTEEQITKILKDDMYRNGRHVRRNEDNELRQVCDIITDFYDQIDETQLTQPNIQELEKLPFMPRSTKVNWLVQFLTESLEKSPQDKIVVVSQFVDLLMIVTQILKDINIKHVTYMGDMANYKRKSSLEIFNYSPSCQVLLLSLKAGGVGLNLQCANHMVLLDRWWNPATMEQAIARIHRMNQTKETYVHTVIIKDTIEEGLLDNVLKKKNDLFSTVVDQIQPLEFSNSERLLDEASVDEDEEDYMDEPSVDGDVDYMDLDDSYDDDHSDYESHPIHHHHHPAFFANPLSGDLLL</sequence>
<dbReference type="InterPro" id="IPR001650">
    <property type="entry name" value="Helicase_C-like"/>
</dbReference>
<dbReference type="GO" id="GO:0016787">
    <property type="term" value="F:hydrolase activity"/>
    <property type="evidence" value="ECO:0007669"/>
    <property type="project" value="UniProtKB-KW"/>
</dbReference>
<dbReference type="SUPFAM" id="SSF55961">
    <property type="entry name" value="Bet v1-like"/>
    <property type="match status" value="2"/>
</dbReference>
<feature type="region of interest" description="Disordered" evidence="4">
    <location>
        <begin position="1450"/>
        <end position="1470"/>
    </location>
</feature>
<dbReference type="Pfam" id="PF01852">
    <property type="entry name" value="START"/>
    <property type="match status" value="1"/>
</dbReference>
<dbReference type="InterPro" id="IPR000330">
    <property type="entry name" value="SNF2_N"/>
</dbReference>
<feature type="domain" description="Helicase C-terminal" evidence="7">
    <location>
        <begin position="1286"/>
        <end position="1443"/>
    </location>
</feature>
<dbReference type="CDD" id="cd18008">
    <property type="entry name" value="DEXDc_SHPRH-like"/>
    <property type="match status" value="1"/>
</dbReference>
<dbReference type="Gene3D" id="3.40.50.10810">
    <property type="entry name" value="Tandem AAA-ATPase domain"/>
    <property type="match status" value="1"/>
</dbReference>
<dbReference type="EMBL" id="LT554349">
    <property type="protein sequence ID" value="SAM04118.1"/>
    <property type="molecule type" value="Genomic_DNA"/>
</dbReference>
<accession>A0A168QAS3</accession>
<feature type="region of interest" description="Disordered" evidence="4">
    <location>
        <begin position="332"/>
        <end position="364"/>
    </location>
</feature>
<evidence type="ECO:0000256" key="2">
    <source>
        <dbReference type="ARBA" id="ARBA00022801"/>
    </source>
</evidence>
<dbReference type="GO" id="GO:0006281">
    <property type="term" value="P:DNA repair"/>
    <property type="evidence" value="ECO:0007669"/>
    <property type="project" value="TreeGrafter"/>
</dbReference>
<feature type="domain" description="START" evidence="5">
    <location>
        <begin position="114"/>
        <end position="287"/>
    </location>
</feature>
<evidence type="ECO:0000313" key="9">
    <source>
        <dbReference type="Proteomes" id="UP000078561"/>
    </source>
</evidence>
<dbReference type="InterPro" id="IPR014001">
    <property type="entry name" value="Helicase_ATP-bd"/>
</dbReference>
<name>A0A168QAS3_ABSGL</name>
<feature type="region of interest" description="Disordered" evidence="4">
    <location>
        <begin position="1"/>
        <end position="94"/>
    </location>
</feature>
<dbReference type="InParanoid" id="A0A168QAS3"/>
<dbReference type="SMART" id="SM00490">
    <property type="entry name" value="HELICc"/>
    <property type="match status" value="1"/>
</dbReference>
<dbReference type="GO" id="GO:0008094">
    <property type="term" value="F:ATP-dependent activity, acting on DNA"/>
    <property type="evidence" value="ECO:0007669"/>
    <property type="project" value="TreeGrafter"/>
</dbReference>
<reference evidence="8" key="1">
    <citation type="submission" date="2016-04" db="EMBL/GenBank/DDBJ databases">
        <authorList>
            <person name="Evans L.H."/>
            <person name="Alamgir A."/>
            <person name="Owens N."/>
            <person name="Weber N.D."/>
            <person name="Virtaneva K."/>
            <person name="Barbian K."/>
            <person name="Babar A."/>
            <person name="Rosenke K."/>
        </authorList>
    </citation>
    <scope>NUCLEOTIDE SEQUENCE [LARGE SCALE GENOMIC DNA]</scope>
    <source>
        <strain evidence="8">CBS 101.48</strain>
    </source>
</reference>
<feature type="compositionally biased region" description="Polar residues" evidence="4">
    <location>
        <begin position="63"/>
        <end position="94"/>
    </location>
</feature>
<dbReference type="PROSITE" id="PS51192">
    <property type="entry name" value="HELICASE_ATP_BIND_1"/>
    <property type="match status" value="1"/>
</dbReference>
<dbReference type="Pfam" id="PF00176">
    <property type="entry name" value="SNF2-rel_dom"/>
    <property type="match status" value="1"/>
</dbReference>
<dbReference type="PROSITE" id="PS51194">
    <property type="entry name" value="HELICASE_CTER"/>
    <property type="match status" value="1"/>
</dbReference>
<dbReference type="PANTHER" id="PTHR45626">
    <property type="entry name" value="TRANSCRIPTION TERMINATION FACTOR 2-RELATED"/>
    <property type="match status" value="1"/>
</dbReference>
<feature type="compositionally biased region" description="Polar residues" evidence="4">
    <location>
        <begin position="353"/>
        <end position="364"/>
    </location>
</feature>
<dbReference type="GO" id="GO:0005524">
    <property type="term" value="F:ATP binding"/>
    <property type="evidence" value="ECO:0007669"/>
    <property type="project" value="UniProtKB-KW"/>
</dbReference>
<proteinExistence type="predicted"/>
<dbReference type="SUPFAM" id="SSF52540">
    <property type="entry name" value="P-loop containing nucleoside triphosphate hydrolases"/>
    <property type="match status" value="2"/>
</dbReference>
<dbReference type="Gene3D" id="3.30.530.20">
    <property type="match status" value="2"/>
</dbReference>
<dbReference type="InterPro" id="IPR023393">
    <property type="entry name" value="START-like_dom_sf"/>
</dbReference>
<evidence type="ECO:0000259" key="7">
    <source>
        <dbReference type="PROSITE" id="PS51194"/>
    </source>
</evidence>
<organism evidence="8">
    <name type="scientific">Absidia glauca</name>
    <name type="common">Pin mould</name>
    <dbReference type="NCBI Taxonomy" id="4829"/>
    <lineage>
        <taxon>Eukaryota</taxon>
        <taxon>Fungi</taxon>
        <taxon>Fungi incertae sedis</taxon>
        <taxon>Mucoromycota</taxon>
        <taxon>Mucoromycotina</taxon>
        <taxon>Mucoromycetes</taxon>
        <taxon>Mucorales</taxon>
        <taxon>Cunninghamellaceae</taxon>
        <taxon>Absidia</taxon>
    </lineage>
</organism>
<feature type="domain" description="START" evidence="5">
    <location>
        <begin position="421"/>
        <end position="607"/>
    </location>
</feature>
<feature type="region of interest" description="Disordered" evidence="4">
    <location>
        <begin position="379"/>
        <end position="416"/>
    </location>
</feature>
<dbReference type="Gene3D" id="3.40.50.300">
    <property type="entry name" value="P-loop containing nucleotide triphosphate hydrolases"/>
    <property type="match status" value="1"/>
</dbReference>
<dbReference type="InterPro" id="IPR050628">
    <property type="entry name" value="SNF2_RAD54_helicase_TF"/>
</dbReference>
<keyword evidence="3" id="KW-0067">ATP-binding</keyword>
<dbReference type="InterPro" id="IPR038718">
    <property type="entry name" value="SNF2-like_sf"/>
</dbReference>
<dbReference type="Proteomes" id="UP000078561">
    <property type="component" value="Unassembled WGS sequence"/>
</dbReference>
<dbReference type="GO" id="GO:0008289">
    <property type="term" value="F:lipid binding"/>
    <property type="evidence" value="ECO:0007669"/>
    <property type="project" value="InterPro"/>
</dbReference>
<keyword evidence="9" id="KW-1185">Reference proteome</keyword>
<gene>
    <name evidence="8" type="primary">ABSGL_09978.1 scaffold 11783</name>
</gene>
<dbReference type="STRING" id="4829.A0A168QAS3"/>
<dbReference type="CDD" id="cd00177">
    <property type="entry name" value="START"/>
    <property type="match status" value="2"/>
</dbReference>
<dbReference type="PROSITE" id="PS50848">
    <property type="entry name" value="START"/>
    <property type="match status" value="2"/>
</dbReference>
<keyword evidence="1" id="KW-0547">Nucleotide-binding</keyword>
<dbReference type="Pfam" id="PF00271">
    <property type="entry name" value="Helicase_C"/>
    <property type="match status" value="1"/>
</dbReference>
<dbReference type="OrthoDB" id="448448at2759"/>
<feature type="compositionally biased region" description="Polar residues" evidence="4">
    <location>
        <begin position="7"/>
        <end position="19"/>
    </location>
</feature>
<dbReference type="SMART" id="SM00487">
    <property type="entry name" value="DEXDc"/>
    <property type="match status" value="1"/>
</dbReference>
<evidence type="ECO:0000259" key="6">
    <source>
        <dbReference type="PROSITE" id="PS51192"/>
    </source>
</evidence>
<keyword evidence="2" id="KW-0378">Hydrolase</keyword>